<dbReference type="SMART" id="SM00327">
    <property type="entry name" value="VWA"/>
    <property type="match status" value="2"/>
</dbReference>
<dbReference type="Gene3D" id="3.40.50.410">
    <property type="entry name" value="von Willebrand factor, type A domain"/>
    <property type="match status" value="2"/>
</dbReference>
<feature type="domain" description="VWFA" evidence="1">
    <location>
        <begin position="214"/>
        <end position="394"/>
    </location>
</feature>
<reference evidence="2 3" key="1">
    <citation type="submission" date="2022-05" db="EMBL/GenBank/DDBJ databases">
        <authorList>
            <consortium name="Genoscope - CEA"/>
            <person name="William W."/>
        </authorList>
    </citation>
    <scope>NUCLEOTIDE SEQUENCE [LARGE SCALE GENOMIC DNA]</scope>
</reference>
<dbReference type="PRINTS" id="PR00453">
    <property type="entry name" value="VWFADOMAIN"/>
</dbReference>
<organism evidence="2 3">
    <name type="scientific">Porites lobata</name>
    <dbReference type="NCBI Taxonomy" id="104759"/>
    <lineage>
        <taxon>Eukaryota</taxon>
        <taxon>Metazoa</taxon>
        <taxon>Cnidaria</taxon>
        <taxon>Anthozoa</taxon>
        <taxon>Hexacorallia</taxon>
        <taxon>Scleractinia</taxon>
        <taxon>Fungiina</taxon>
        <taxon>Poritidae</taxon>
        <taxon>Porites</taxon>
    </lineage>
</organism>
<gene>
    <name evidence="2" type="ORF">PLOB_00010928</name>
</gene>
<keyword evidence="3" id="KW-1185">Reference proteome</keyword>
<sequence>MDTTFVIDSSLCDSESNWNRLLYFVQTLVNYFNVSPSGGRVAFVPYGTNASVVLKFNSLSGINLNGAEVKKRLDGLRCQGGFRRIDKALDLVDREVLTPAGGLRDISRPVFVITTGKQTADQGVYLPLDIASSRLQSKGAAVFVLGIGEDVDTSELNEIASSPDNVFRVDSFEDLNERVPTIRRGICKLVPTLSTPTLAPTPVQTPAPCKASVDVAFIVDSSGSIGRRRWPLVLDFLKKIINEFNVGPDGTHVAVVAYSTNPKLEFPFNAVSGDQITAEEYGKRIDSIRFQRGYTYIDKALKLANEQVFVTSAGMRSDVPKVAIVITDGEQTTTGGFTPLDEASKDVKDKGVVVYSLGVGSGVNSEQLRQIASSDDNVFTSTGFEELINVVKPIVEKSCP</sequence>
<dbReference type="PANTHER" id="PTHR24020">
    <property type="entry name" value="COLLAGEN ALPHA"/>
    <property type="match status" value="1"/>
</dbReference>
<name>A0ABN8QZF5_9CNID</name>
<evidence type="ECO:0000313" key="3">
    <source>
        <dbReference type="Proteomes" id="UP001159405"/>
    </source>
</evidence>
<dbReference type="InterPro" id="IPR050525">
    <property type="entry name" value="ECM_Assembly_Org"/>
</dbReference>
<accession>A0ABN8QZF5</accession>
<dbReference type="EMBL" id="CALNXK010000157">
    <property type="protein sequence ID" value="CAH3170599.1"/>
    <property type="molecule type" value="Genomic_DNA"/>
</dbReference>
<dbReference type="CDD" id="cd01472">
    <property type="entry name" value="vWA_collagen"/>
    <property type="match status" value="1"/>
</dbReference>
<dbReference type="Proteomes" id="UP001159405">
    <property type="component" value="Unassembled WGS sequence"/>
</dbReference>
<dbReference type="PANTHER" id="PTHR24020:SF20">
    <property type="entry name" value="PH DOMAIN-CONTAINING PROTEIN"/>
    <property type="match status" value="1"/>
</dbReference>
<evidence type="ECO:0000313" key="2">
    <source>
        <dbReference type="EMBL" id="CAH3170599.1"/>
    </source>
</evidence>
<dbReference type="Pfam" id="PF00092">
    <property type="entry name" value="VWA"/>
    <property type="match status" value="2"/>
</dbReference>
<dbReference type="InterPro" id="IPR002035">
    <property type="entry name" value="VWF_A"/>
</dbReference>
<dbReference type="SUPFAM" id="SSF53300">
    <property type="entry name" value="vWA-like"/>
    <property type="match status" value="2"/>
</dbReference>
<dbReference type="CDD" id="cd01450">
    <property type="entry name" value="vWFA_subfamily_ECM"/>
    <property type="match status" value="1"/>
</dbReference>
<evidence type="ECO:0000259" key="1">
    <source>
        <dbReference type="PROSITE" id="PS50234"/>
    </source>
</evidence>
<feature type="domain" description="VWFA" evidence="1">
    <location>
        <begin position="2"/>
        <end position="182"/>
    </location>
</feature>
<proteinExistence type="predicted"/>
<comment type="caution">
    <text evidence="2">The sequence shown here is derived from an EMBL/GenBank/DDBJ whole genome shotgun (WGS) entry which is preliminary data.</text>
</comment>
<dbReference type="InterPro" id="IPR036465">
    <property type="entry name" value="vWFA_dom_sf"/>
</dbReference>
<feature type="non-terminal residue" evidence="2">
    <location>
        <position position="400"/>
    </location>
</feature>
<dbReference type="PROSITE" id="PS50234">
    <property type="entry name" value="VWFA"/>
    <property type="match status" value="2"/>
</dbReference>
<protein>
    <recommendedName>
        <fullName evidence="1">VWFA domain-containing protein</fullName>
    </recommendedName>
</protein>